<evidence type="ECO:0000259" key="3">
    <source>
        <dbReference type="Pfam" id="PF02902"/>
    </source>
</evidence>
<dbReference type="RefSeq" id="XP_056860631.1">
    <property type="nucleotide sequence ID" value="XM_057004651.1"/>
</dbReference>
<keyword evidence="2" id="KW-0378">Hydrolase</keyword>
<dbReference type="GO" id="GO:0006508">
    <property type="term" value="P:proteolysis"/>
    <property type="evidence" value="ECO:0007669"/>
    <property type="project" value="UniProtKB-KW"/>
</dbReference>
<dbReference type="KEGG" id="rsz:130509078"/>
<keyword evidence="4" id="KW-1185">Reference proteome</keyword>
<name>A0A9W3D9U3_RAPSA</name>
<dbReference type="InterPro" id="IPR003653">
    <property type="entry name" value="Peptidase_C48_C"/>
</dbReference>
<dbReference type="GO" id="GO:0008234">
    <property type="term" value="F:cysteine-type peptidase activity"/>
    <property type="evidence" value="ECO:0007669"/>
    <property type="project" value="InterPro"/>
</dbReference>
<dbReference type="Pfam" id="PF02902">
    <property type="entry name" value="Peptidase_C48"/>
    <property type="match status" value="1"/>
</dbReference>
<dbReference type="PANTHER" id="PTHR48147">
    <property type="entry name" value="PROTEIN CBG23787"/>
    <property type="match status" value="1"/>
</dbReference>
<sequence>MTEWKMSNKNKKLIINEERVNEKWFSDLETPGTNLSKTHIEAGLQLLELRKRNNPDLFLNKTALVVGVKFLEEIDELYVEFLDDKEGFQFASGFDKYNIEKNITFLYSAIAVEEYYWLGIVVNLEKRSITAFNSASVKFTDANVGPYLNAYATVLPFMLRNISRDVIMDTSKFSIKIVSDCLPQIT</sequence>
<evidence type="ECO:0000313" key="5">
    <source>
        <dbReference type="RefSeq" id="XP_056860631.1"/>
    </source>
</evidence>
<keyword evidence="1" id="KW-0645">Protease</keyword>
<feature type="domain" description="Ubiquitin-like protease family profile" evidence="3">
    <location>
        <begin position="35"/>
        <end position="182"/>
    </location>
</feature>
<evidence type="ECO:0000256" key="2">
    <source>
        <dbReference type="ARBA" id="ARBA00022801"/>
    </source>
</evidence>
<proteinExistence type="predicted"/>
<protein>
    <submittedName>
        <fullName evidence="5">Uncharacterized protein LOC130509078</fullName>
    </submittedName>
</protein>
<evidence type="ECO:0000313" key="4">
    <source>
        <dbReference type="Proteomes" id="UP000504610"/>
    </source>
</evidence>
<reference evidence="4" key="1">
    <citation type="journal article" date="2019" name="Database">
        <title>The radish genome database (RadishGD): an integrated information resource for radish genomics.</title>
        <authorList>
            <person name="Yu H.J."/>
            <person name="Baek S."/>
            <person name="Lee Y.J."/>
            <person name="Cho A."/>
            <person name="Mun J.H."/>
        </authorList>
    </citation>
    <scope>NUCLEOTIDE SEQUENCE [LARGE SCALE GENOMIC DNA]</scope>
    <source>
        <strain evidence="4">cv. WK10039</strain>
    </source>
</reference>
<dbReference type="AlphaFoldDB" id="A0A9W3D9U3"/>
<dbReference type="GeneID" id="130509078"/>
<dbReference type="OrthoDB" id="1103675at2759"/>
<evidence type="ECO:0000256" key="1">
    <source>
        <dbReference type="ARBA" id="ARBA00022670"/>
    </source>
</evidence>
<accession>A0A9W3D9U3</accession>
<reference evidence="5" key="2">
    <citation type="submission" date="2025-08" db="UniProtKB">
        <authorList>
            <consortium name="RefSeq"/>
        </authorList>
    </citation>
    <scope>IDENTIFICATION</scope>
    <source>
        <tissue evidence="5">Leaf</tissue>
    </source>
</reference>
<organism evidence="4 5">
    <name type="scientific">Raphanus sativus</name>
    <name type="common">Radish</name>
    <name type="synonym">Raphanus raphanistrum var. sativus</name>
    <dbReference type="NCBI Taxonomy" id="3726"/>
    <lineage>
        <taxon>Eukaryota</taxon>
        <taxon>Viridiplantae</taxon>
        <taxon>Streptophyta</taxon>
        <taxon>Embryophyta</taxon>
        <taxon>Tracheophyta</taxon>
        <taxon>Spermatophyta</taxon>
        <taxon>Magnoliopsida</taxon>
        <taxon>eudicotyledons</taxon>
        <taxon>Gunneridae</taxon>
        <taxon>Pentapetalae</taxon>
        <taxon>rosids</taxon>
        <taxon>malvids</taxon>
        <taxon>Brassicales</taxon>
        <taxon>Brassicaceae</taxon>
        <taxon>Brassiceae</taxon>
        <taxon>Raphanus</taxon>
    </lineage>
</organism>
<gene>
    <name evidence="5" type="primary">LOC130509078</name>
</gene>
<dbReference type="PANTHER" id="PTHR48147:SF5">
    <property type="entry name" value="REPEAT-CONTAINING PROTEIN, PUTATIVE-RELATED"/>
    <property type="match status" value="1"/>
</dbReference>
<dbReference type="Proteomes" id="UP000504610">
    <property type="component" value="Chromosome 3"/>
</dbReference>